<dbReference type="Proteomes" id="UP001438707">
    <property type="component" value="Unassembled WGS sequence"/>
</dbReference>
<keyword evidence="1" id="KW-0472">Membrane</keyword>
<sequence>MIRSHCQNLHSLRSLLQAAAGGASSTSFERLLLSNCAPLLFHHVEHGQQVSNPFAATAAPAALRFDVPATWHLSPARRQSSAVSPRQNFVQYQGPLSQAVRRVKLLSVFSCASAFAAAPLILGLDSGLETLAAKASVASTLCCFGMFTTGLMHWFTGPYVHQLTYDRSTQRFSAKTMSLLARPVHTSFSAQDVRYPQSLRPNVTFQVGNQFFALDVDNFPDRSVLAKLLPPEPA</sequence>
<dbReference type="GO" id="GO:0031966">
    <property type="term" value="C:mitochondrial membrane"/>
    <property type="evidence" value="ECO:0007669"/>
    <property type="project" value="TreeGrafter"/>
</dbReference>
<dbReference type="PANTHER" id="PTHR13281:SF0">
    <property type="entry name" value="TRANSMEMBRANE PROTEIN 70, MITOCHONDRIAL"/>
    <property type="match status" value="1"/>
</dbReference>
<dbReference type="Pfam" id="PF06979">
    <property type="entry name" value="TMEM70"/>
    <property type="match status" value="1"/>
</dbReference>
<organism evidence="2 3">
    <name type="scientific">Apatococcus lobatus</name>
    <dbReference type="NCBI Taxonomy" id="904363"/>
    <lineage>
        <taxon>Eukaryota</taxon>
        <taxon>Viridiplantae</taxon>
        <taxon>Chlorophyta</taxon>
        <taxon>core chlorophytes</taxon>
        <taxon>Trebouxiophyceae</taxon>
        <taxon>Chlorellales</taxon>
        <taxon>Chlorellaceae</taxon>
        <taxon>Apatococcus</taxon>
    </lineage>
</organism>
<keyword evidence="1" id="KW-0812">Transmembrane</keyword>
<evidence type="ECO:0000313" key="2">
    <source>
        <dbReference type="EMBL" id="KAK9833074.1"/>
    </source>
</evidence>
<evidence type="ECO:0008006" key="4">
    <source>
        <dbReference type="Google" id="ProtNLM"/>
    </source>
</evidence>
<evidence type="ECO:0000256" key="1">
    <source>
        <dbReference type="SAM" id="Phobius"/>
    </source>
</evidence>
<protein>
    <recommendedName>
        <fullName evidence="4">Transmembrane protein 186</fullName>
    </recommendedName>
</protein>
<feature type="transmembrane region" description="Helical" evidence="1">
    <location>
        <begin position="105"/>
        <end position="124"/>
    </location>
</feature>
<name>A0AAW1RH00_9CHLO</name>
<dbReference type="AlphaFoldDB" id="A0AAW1RH00"/>
<proteinExistence type="predicted"/>
<gene>
    <name evidence="2" type="ORF">WJX74_006371</name>
</gene>
<accession>A0AAW1RH00</accession>
<comment type="caution">
    <text evidence="2">The sequence shown here is derived from an EMBL/GenBank/DDBJ whole genome shotgun (WGS) entry which is preliminary data.</text>
</comment>
<keyword evidence="1" id="KW-1133">Transmembrane helix</keyword>
<dbReference type="PANTHER" id="PTHR13281">
    <property type="entry name" value="TRANSMEMBRANE PROTEIN 70, MITOCHONDRIAL"/>
    <property type="match status" value="1"/>
</dbReference>
<dbReference type="GO" id="GO:0033615">
    <property type="term" value="P:mitochondrial proton-transporting ATP synthase complex assembly"/>
    <property type="evidence" value="ECO:0007669"/>
    <property type="project" value="TreeGrafter"/>
</dbReference>
<reference evidence="2 3" key="1">
    <citation type="journal article" date="2024" name="Nat. Commun.">
        <title>Phylogenomics reveals the evolutionary origins of lichenization in chlorophyte algae.</title>
        <authorList>
            <person name="Puginier C."/>
            <person name="Libourel C."/>
            <person name="Otte J."/>
            <person name="Skaloud P."/>
            <person name="Haon M."/>
            <person name="Grisel S."/>
            <person name="Petersen M."/>
            <person name="Berrin J.G."/>
            <person name="Delaux P.M."/>
            <person name="Dal Grande F."/>
            <person name="Keller J."/>
        </authorList>
    </citation>
    <scope>NUCLEOTIDE SEQUENCE [LARGE SCALE GENOMIC DNA]</scope>
    <source>
        <strain evidence="2 3">SAG 2145</strain>
    </source>
</reference>
<feature type="transmembrane region" description="Helical" evidence="1">
    <location>
        <begin position="136"/>
        <end position="155"/>
    </location>
</feature>
<dbReference type="EMBL" id="JALJOS010000011">
    <property type="protein sequence ID" value="KAK9833074.1"/>
    <property type="molecule type" value="Genomic_DNA"/>
</dbReference>
<dbReference type="InterPro" id="IPR009724">
    <property type="entry name" value="TMEM70"/>
</dbReference>
<dbReference type="InterPro" id="IPR045325">
    <property type="entry name" value="TMEM70/TMEM186/TMEM223"/>
</dbReference>
<keyword evidence="3" id="KW-1185">Reference proteome</keyword>
<evidence type="ECO:0000313" key="3">
    <source>
        <dbReference type="Proteomes" id="UP001438707"/>
    </source>
</evidence>